<evidence type="ECO:0000313" key="3">
    <source>
        <dbReference type="Proteomes" id="UP000294824"/>
    </source>
</evidence>
<feature type="transmembrane region" description="Helical" evidence="1">
    <location>
        <begin position="73"/>
        <end position="92"/>
    </location>
</feature>
<feature type="transmembrane region" description="Helical" evidence="1">
    <location>
        <begin position="7"/>
        <end position="28"/>
    </location>
</feature>
<feature type="transmembrane region" description="Helical" evidence="1">
    <location>
        <begin position="34"/>
        <end position="52"/>
    </location>
</feature>
<feature type="transmembrane region" description="Helical" evidence="1">
    <location>
        <begin position="112"/>
        <end position="136"/>
    </location>
</feature>
<protein>
    <submittedName>
        <fullName evidence="2">Uncharacterized protein DUF4199</fullName>
    </submittedName>
</protein>
<dbReference type="Proteomes" id="UP000294824">
    <property type="component" value="Unassembled WGS sequence"/>
</dbReference>
<keyword evidence="3" id="KW-1185">Reference proteome</keyword>
<keyword evidence="1" id="KW-0472">Membrane</keyword>
<comment type="caution">
    <text evidence="2">The sequence shown here is derived from an EMBL/GenBank/DDBJ whole genome shotgun (WGS) entry which is preliminary data.</text>
</comment>
<dbReference type="AlphaFoldDB" id="A0A4V3HGU7"/>
<evidence type="ECO:0000256" key="1">
    <source>
        <dbReference type="SAM" id="Phobius"/>
    </source>
</evidence>
<evidence type="ECO:0000313" key="2">
    <source>
        <dbReference type="EMBL" id="TDY62141.1"/>
    </source>
</evidence>
<dbReference type="EMBL" id="SORL01000008">
    <property type="protein sequence ID" value="TDY62141.1"/>
    <property type="molecule type" value="Genomic_DNA"/>
</dbReference>
<gene>
    <name evidence="2" type="ORF">DFQ06_1959</name>
</gene>
<dbReference type="InterPro" id="IPR025250">
    <property type="entry name" value="DUF4199"/>
</dbReference>
<accession>A0A4V3HGU7</accession>
<keyword evidence="1" id="KW-0812">Transmembrane</keyword>
<name>A0A4V3HGU7_9FLAO</name>
<dbReference type="Pfam" id="PF13858">
    <property type="entry name" value="DUF4199"/>
    <property type="match status" value="1"/>
</dbReference>
<proteinExistence type="predicted"/>
<keyword evidence="1" id="KW-1133">Transmembrane helix</keyword>
<sequence length="150" mass="16732">MKKISLSLRFGLVTSAVLIAYFLVLGLFDLHKNPLFSLFNSVITGFGIYEVIRLSKLQNINSFSYGEGFKTGVFTGVIATLIFTTFFLIYSTEIDLNYLPELTNSMNGNFNINAGLITFIVAVMGLATTVVSAFVIMQRFKISRNMPEKE</sequence>
<dbReference type="RefSeq" id="WP_133967412.1">
    <property type="nucleotide sequence ID" value="NZ_SORL01000008.1"/>
</dbReference>
<organism evidence="2 3">
    <name type="scientific">Algibacter lectus</name>
    <dbReference type="NCBI Taxonomy" id="221126"/>
    <lineage>
        <taxon>Bacteria</taxon>
        <taxon>Pseudomonadati</taxon>
        <taxon>Bacteroidota</taxon>
        <taxon>Flavobacteriia</taxon>
        <taxon>Flavobacteriales</taxon>
        <taxon>Flavobacteriaceae</taxon>
        <taxon>Algibacter</taxon>
    </lineage>
</organism>
<reference evidence="2 3" key="1">
    <citation type="submission" date="2019-03" db="EMBL/GenBank/DDBJ databases">
        <title>Genomic Encyclopedia of Type Strains, Phase III (KMG-III): the genomes of soil and plant-associated and newly described type strains.</title>
        <authorList>
            <person name="Whitman W."/>
        </authorList>
    </citation>
    <scope>NUCLEOTIDE SEQUENCE [LARGE SCALE GENOMIC DNA]</scope>
    <source>
        <strain evidence="2 3">CECT 8301</strain>
    </source>
</reference>